<reference evidence="2" key="1">
    <citation type="journal article" date="2019" name="Int. J. Syst. Evol. Microbiol.">
        <title>The Global Catalogue of Microorganisms (GCM) 10K type strain sequencing project: providing services to taxonomists for standard genome sequencing and annotation.</title>
        <authorList>
            <consortium name="The Broad Institute Genomics Platform"/>
            <consortium name="The Broad Institute Genome Sequencing Center for Infectious Disease"/>
            <person name="Wu L."/>
            <person name="Ma J."/>
        </authorList>
    </citation>
    <scope>NUCLEOTIDE SEQUENCE [LARGE SCALE GENOMIC DNA]</scope>
    <source>
        <strain evidence="2">NBRC 112299</strain>
    </source>
</reference>
<keyword evidence="2" id="KW-1185">Reference proteome</keyword>
<name>A0ABQ6I8Y4_9MICO</name>
<proteinExistence type="predicted"/>
<dbReference type="EMBL" id="BSUN01000001">
    <property type="protein sequence ID" value="GMA34166.1"/>
    <property type="molecule type" value="Genomic_DNA"/>
</dbReference>
<organism evidence="1 2">
    <name type="scientific">Demequina litorisediminis</name>
    <dbReference type="NCBI Taxonomy" id="1849022"/>
    <lineage>
        <taxon>Bacteria</taxon>
        <taxon>Bacillati</taxon>
        <taxon>Actinomycetota</taxon>
        <taxon>Actinomycetes</taxon>
        <taxon>Micrococcales</taxon>
        <taxon>Demequinaceae</taxon>
        <taxon>Demequina</taxon>
    </lineage>
</organism>
<accession>A0ABQ6I8Y4</accession>
<gene>
    <name evidence="1" type="ORF">GCM10025876_03700</name>
</gene>
<evidence type="ECO:0000313" key="1">
    <source>
        <dbReference type="EMBL" id="GMA34166.1"/>
    </source>
</evidence>
<sequence>MSGEQPSALPRLAPHLRHLERVREARAYEVTAAEPENLRLGAEPAQRARVEDARTVPLEGGALGGLGGLGDPPLNIGIGVPGRDCVHAPNLVKPAPMP</sequence>
<protein>
    <submittedName>
        <fullName evidence="1">Uncharacterized protein</fullName>
    </submittedName>
</protein>
<dbReference type="Proteomes" id="UP001157125">
    <property type="component" value="Unassembled WGS sequence"/>
</dbReference>
<comment type="caution">
    <text evidence="1">The sequence shown here is derived from an EMBL/GenBank/DDBJ whole genome shotgun (WGS) entry which is preliminary data.</text>
</comment>
<evidence type="ECO:0000313" key="2">
    <source>
        <dbReference type="Proteomes" id="UP001157125"/>
    </source>
</evidence>